<accession>A0A423H9Y8</accession>
<dbReference type="Proteomes" id="UP000286071">
    <property type="component" value="Unassembled WGS sequence"/>
</dbReference>
<dbReference type="AlphaFoldDB" id="A0A423H9Y8"/>
<evidence type="ECO:0000313" key="2">
    <source>
        <dbReference type="Proteomes" id="UP000286071"/>
    </source>
</evidence>
<proteinExistence type="predicted"/>
<comment type="caution">
    <text evidence="1">The sequence shown here is derived from an EMBL/GenBank/DDBJ whole genome shotgun (WGS) entry which is preliminary data.</text>
</comment>
<protein>
    <submittedName>
        <fullName evidence="1">Uncharacterized protein</fullName>
    </submittedName>
</protein>
<sequence length="126" mass="14218">MSKTERALVIAISEAVEEEVVLLVNGTLVKCFLSYCPGNIEVGGSYDIEMDMVLPDDNFIVMAEEKGSMVEMCDEGFSCFLYGFLDGGVFKSFIEFSDQDIHYEYPSFNEKFVRIKVDRIDVAFCS</sequence>
<dbReference type="OrthoDB" id="5879783at2"/>
<reference evidence="1 2" key="1">
    <citation type="submission" date="2016-10" db="EMBL/GenBank/DDBJ databases">
        <title>Comparative genome analysis of multiple Pseudomonas spp. focuses on biocontrol and plant growth promoting traits.</title>
        <authorList>
            <person name="Tao X.-Y."/>
            <person name="Taylor C.G."/>
        </authorList>
    </citation>
    <scope>NUCLEOTIDE SEQUENCE [LARGE SCALE GENOMIC DNA]</scope>
    <source>
        <strain evidence="1 2">48H11</strain>
    </source>
</reference>
<gene>
    <name evidence="1" type="ORF">BK659_08430</name>
</gene>
<dbReference type="RefSeq" id="WP_123424674.1">
    <property type="nucleotide sequence ID" value="NZ_MOBJ01000006.1"/>
</dbReference>
<organism evidence="1 2">
    <name type="scientific">Pseudomonas brassicacearum</name>
    <dbReference type="NCBI Taxonomy" id="930166"/>
    <lineage>
        <taxon>Bacteria</taxon>
        <taxon>Pseudomonadati</taxon>
        <taxon>Pseudomonadota</taxon>
        <taxon>Gammaproteobacteria</taxon>
        <taxon>Pseudomonadales</taxon>
        <taxon>Pseudomonadaceae</taxon>
        <taxon>Pseudomonas</taxon>
    </lineage>
</organism>
<evidence type="ECO:0000313" key="1">
    <source>
        <dbReference type="EMBL" id="RON09929.1"/>
    </source>
</evidence>
<dbReference type="EMBL" id="MOBJ01000006">
    <property type="protein sequence ID" value="RON09929.1"/>
    <property type="molecule type" value="Genomic_DNA"/>
</dbReference>
<name>A0A423H9Y8_9PSED</name>